<gene>
    <name evidence="2" type="ORF">SAMN06295937_101463</name>
</gene>
<dbReference type="EMBL" id="FUYP01000014">
    <property type="protein sequence ID" value="SKB70604.1"/>
    <property type="molecule type" value="Genomic_DNA"/>
</dbReference>
<name>A0A1T5DFW5_9SPHN</name>
<proteinExistence type="predicted"/>
<dbReference type="OrthoDB" id="7451042at2"/>
<protein>
    <submittedName>
        <fullName evidence="2">Uncharacterized protein</fullName>
    </submittedName>
</protein>
<evidence type="ECO:0000313" key="3">
    <source>
        <dbReference type="Proteomes" id="UP000190044"/>
    </source>
</evidence>
<evidence type="ECO:0000313" key="2">
    <source>
        <dbReference type="EMBL" id="SKB70604.1"/>
    </source>
</evidence>
<keyword evidence="1" id="KW-0732">Signal</keyword>
<sequence length="97" mass="10809">MKTTISAALGLALLAPTAQAEDNAKQRFEHEGHIYSYSITRKGDMRLITGIEERSGKRFRLRIGERRVRGTVGSQQVNFPLRDVEPLDTAPTTLAAR</sequence>
<dbReference type="RefSeq" id="WP_079639038.1">
    <property type="nucleotide sequence ID" value="NZ_FUYP01000014.1"/>
</dbReference>
<reference evidence="3" key="1">
    <citation type="submission" date="2017-02" db="EMBL/GenBank/DDBJ databases">
        <authorList>
            <person name="Varghese N."/>
            <person name="Submissions S."/>
        </authorList>
    </citation>
    <scope>NUCLEOTIDE SEQUENCE [LARGE SCALE GENOMIC DNA]</scope>
    <source>
        <strain evidence="3">R11H</strain>
    </source>
</reference>
<feature type="chain" id="PRO_5013273211" evidence="1">
    <location>
        <begin position="21"/>
        <end position="97"/>
    </location>
</feature>
<accession>A0A1T5DFW5</accession>
<organism evidence="2 3">
    <name type="scientific">Sphingopyxis flava</name>
    <dbReference type="NCBI Taxonomy" id="1507287"/>
    <lineage>
        <taxon>Bacteria</taxon>
        <taxon>Pseudomonadati</taxon>
        <taxon>Pseudomonadota</taxon>
        <taxon>Alphaproteobacteria</taxon>
        <taxon>Sphingomonadales</taxon>
        <taxon>Sphingomonadaceae</taxon>
        <taxon>Sphingopyxis</taxon>
    </lineage>
</organism>
<feature type="signal peptide" evidence="1">
    <location>
        <begin position="1"/>
        <end position="20"/>
    </location>
</feature>
<evidence type="ECO:0000256" key="1">
    <source>
        <dbReference type="SAM" id="SignalP"/>
    </source>
</evidence>
<dbReference type="AlphaFoldDB" id="A0A1T5DFW5"/>
<dbReference type="Proteomes" id="UP000190044">
    <property type="component" value="Unassembled WGS sequence"/>
</dbReference>
<keyword evidence="3" id="KW-1185">Reference proteome</keyword>